<dbReference type="RefSeq" id="WP_044533570.1">
    <property type="nucleotide sequence ID" value="NZ_CABMMK010000009.1"/>
</dbReference>
<evidence type="ECO:0000313" key="3">
    <source>
        <dbReference type="EMBL" id="RGT58567.1"/>
    </source>
</evidence>
<evidence type="ECO:0000313" key="6">
    <source>
        <dbReference type="Proteomes" id="UP000286003"/>
    </source>
</evidence>
<evidence type="ECO:0000259" key="2">
    <source>
        <dbReference type="Pfam" id="PF13568"/>
    </source>
</evidence>
<evidence type="ECO:0000313" key="5">
    <source>
        <dbReference type="Proteomes" id="UP000284772"/>
    </source>
</evidence>
<protein>
    <submittedName>
        <fullName evidence="4">Porin family protein</fullName>
    </submittedName>
</protein>
<evidence type="ECO:0000256" key="1">
    <source>
        <dbReference type="SAM" id="SignalP"/>
    </source>
</evidence>
<feature type="signal peptide" evidence="1">
    <location>
        <begin position="1"/>
        <end position="20"/>
    </location>
</feature>
<dbReference type="Pfam" id="PF13568">
    <property type="entry name" value="OMP_b-brl_2"/>
    <property type="match status" value="1"/>
</dbReference>
<feature type="chain" id="PRO_5043182170" evidence="1">
    <location>
        <begin position="21"/>
        <end position="219"/>
    </location>
</feature>
<name>A0A3E4KNG1_9BACE</name>
<accession>A0A3E4KNG1</accession>
<dbReference type="EMBL" id="QRQM01000017">
    <property type="protein sequence ID" value="RHN05306.1"/>
    <property type="molecule type" value="Genomic_DNA"/>
</dbReference>
<evidence type="ECO:0000313" key="4">
    <source>
        <dbReference type="EMBL" id="RHN05306.1"/>
    </source>
</evidence>
<dbReference type="Proteomes" id="UP000284772">
    <property type="component" value="Unassembled WGS sequence"/>
</dbReference>
<dbReference type="EMBL" id="QRWT01000001">
    <property type="protein sequence ID" value="RGT58567.1"/>
    <property type="molecule type" value="Genomic_DNA"/>
</dbReference>
<proteinExistence type="predicted"/>
<keyword evidence="1" id="KW-0732">Signal</keyword>
<sequence>MKKILALVAILAIGLGSVNAQESLRWGVTAGMNSSKYSNDFLNSRTGFHVGVKAEMALPQVAEGVYLEFGGLLTSKGAKFNYGSLVNLKLNPYYLEIPVHMGYKYVINENFAVFGNAGPYAAIGVFGKIKAKADLSSAGGNIDWEEWGIDPSDLKGEGSENIFGKDKMKRFDLGLGIKTGVEFNQKYQVAISYDWGLLETIDDSDWKNRNLMISFSYMF</sequence>
<dbReference type="Proteomes" id="UP000286003">
    <property type="component" value="Unassembled WGS sequence"/>
</dbReference>
<organism evidence="4 6">
    <name type="scientific">Bacteroides intestinalis</name>
    <dbReference type="NCBI Taxonomy" id="329854"/>
    <lineage>
        <taxon>Bacteria</taxon>
        <taxon>Pseudomonadati</taxon>
        <taxon>Bacteroidota</taxon>
        <taxon>Bacteroidia</taxon>
        <taxon>Bacteroidales</taxon>
        <taxon>Bacteroidaceae</taxon>
        <taxon>Bacteroides</taxon>
    </lineage>
</organism>
<reference evidence="5 6" key="1">
    <citation type="submission" date="2018-08" db="EMBL/GenBank/DDBJ databases">
        <title>A genome reference for cultivated species of the human gut microbiota.</title>
        <authorList>
            <person name="Zou Y."/>
            <person name="Xue W."/>
            <person name="Luo G."/>
        </authorList>
    </citation>
    <scope>NUCLEOTIDE SEQUENCE [LARGE SCALE GENOMIC DNA]</scope>
    <source>
        <strain evidence="3 5">AF19-10AC</strain>
        <strain evidence="4 6">AF31-23</strain>
    </source>
</reference>
<gene>
    <name evidence="3" type="ORF">DWX27_02435</name>
    <name evidence="4" type="ORF">DWZ32_15310</name>
</gene>
<dbReference type="AlphaFoldDB" id="A0A3E4KNG1"/>
<feature type="domain" description="Outer membrane protein beta-barrel" evidence="2">
    <location>
        <begin position="19"/>
        <end position="200"/>
    </location>
</feature>
<dbReference type="InterPro" id="IPR025665">
    <property type="entry name" value="Beta-barrel_OMP_2"/>
</dbReference>
<comment type="caution">
    <text evidence="4">The sequence shown here is derived from an EMBL/GenBank/DDBJ whole genome shotgun (WGS) entry which is preliminary data.</text>
</comment>